<dbReference type="Pfam" id="PF00059">
    <property type="entry name" value="Lectin_C"/>
    <property type="match status" value="1"/>
</dbReference>
<reference evidence="9 10" key="1">
    <citation type="journal article" date="2021" name="Elife">
        <title>Chloroplast acquisition without the gene transfer in kleptoplastic sea slugs, Plakobranchus ocellatus.</title>
        <authorList>
            <person name="Maeda T."/>
            <person name="Takahashi S."/>
            <person name="Yoshida T."/>
            <person name="Shimamura S."/>
            <person name="Takaki Y."/>
            <person name="Nagai Y."/>
            <person name="Toyoda A."/>
            <person name="Suzuki Y."/>
            <person name="Arimoto A."/>
            <person name="Ishii H."/>
            <person name="Satoh N."/>
            <person name="Nishiyama T."/>
            <person name="Hasebe M."/>
            <person name="Maruyama T."/>
            <person name="Minagawa J."/>
            <person name="Obokata J."/>
            <person name="Shigenobu S."/>
        </authorList>
    </citation>
    <scope>NUCLEOTIDE SEQUENCE [LARGE SCALE GENOMIC DNA]</scope>
</reference>
<evidence type="ECO:0000259" key="6">
    <source>
        <dbReference type="PROSITE" id="PS50041"/>
    </source>
</evidence>
<dbReference type="InterPro" id="IPR013806">
    <property type="entry name" value="Kringle-like"/>
</dbReference>
<gene>
    <name evidence="9" type="ORF">PoB_000971300</name>
</gene>
<organism evidence="9 10">
    <name type="scientific">Plakobranchus ocellatus</name>
    <dbReference type="NCBI Taxonomy" id="259542"/>
    <lineage>
        <taxon>Eukaryota</taxon>
        <taxon>Metazoa</taxon>
        <taxon>Spiralia</taxon>
        <taxon>Lophotrochozoa</taxon>
        <taxon>Mollusca</taxon>
        <taxon>Gastropoda</taxon>
        <taxon>Heterobranchia</taxon>
        <taxon>Euthyneura</taxon>
        <taxon>Panpulmonata</taxon>
        <taxon>Sacoglossa</taxon>
        <taxon>Placobranchoidea</taxon>
        <taxon>Plakobranchidae</taxon>
        <taxon>Plakobranchus</taxon>
    </lineage>
</organism>
<evidence type="ECO:0000256" key="4">
    <source>
        <dbReference type="RuleBase" id="RU361183"/>
    </source>
</evidence>
<evidence type="ECO:0000256" key="1">
    <source>
        <dbReference type="ARBA" id="ARBA00022572"/>
    </source>
</evidence>
<evidence type="ECO:0000313" key="10">
    <source>
        <dbReference type="Proteomes" id="UP000735302"/>
    </source>
</evidence>
<dbReference type="SMART" id="SM00034">
    <property type="entry name" value="CLECT"/>
    <property type="match status" value="1"/>
</dbReference>
<feature type="domain" description="Peptidase M12A" evidence="8">
    <location>
        <begin position="1"/>
        <end position="97"/>
    </location>
</feature>
<dbReference type="GO" id="GO:0006508">
    <property type="term" value="P:proteolysis"/>
    <property type="evidence" value="ECO:0007669"/>
    <property type="project" value="UniProtKB-KW"/>
</dbReference>
<dbReference type="PANTHER" id="PTHR10127">
    <property type="entry name" value="DISCOIDIN, CUB, EGF, LAMININ , AND ZINC METALLOPROTEASE DOMAIN CONTAINING"/>
    <property type="match status" value="1"/>
</dbReference>
<dbReference type="EC" id="3.4.24.-" evidence="4"/>
<dbReference type="SMART" id="SM00130">
    <property type="entry name" value="KR"/>
    <property type="match status" value="1"/>
</dbReference>
<keyword evidence="4" id="KW-0479">Metal-binding</keyword>
<sequence length="483" mass="55826">MYQARPDRNRFVRIIEENISEKFRPDFEVVGRRLAADRGYSYDYQSLMHYSKYAFTRNGEPTIQVIGPGRRLKLRIGQRRGLSTIDISQLRDMYKCNLKTDIKETVCHKGWVKHYTSCYKFVASPPAQFEAAHRACKREKANLLVIQSSREQRFIDKVLNKNYTSVYKWRTAGRKVNGTMVWYLGEKSMKNITKYENWARGHPGSRTSLVLARDQRTEKVTWMGEMEGDSRAPYYYRHPYICEKPARRKCVELRYRDGRDYRGHMDHTRDGYTCQRWTENYPHDHPLVNVSRAAAARMREAARVPSSSSTSSNNSRAANRVSSDGLGSHNKCRNPSGLRRNRPWCYTSKRRHEWGYCDISVCASSIRPRTRSGQTNQRQRGGSGQRRGTPRAGTPRTGNRSRRRGSSREGHTRRGGTSRRQGLTRQPGSRRSRGSQGRAKQEAPRQGTLRGSPSRKGTPRQGARKRDIPKRGNTKTSYTNMKT</sequence>
<feature type="compositionally biased region" description="Low complexity" evidence="5">
    <location>
        <begin position="303"/>
        <end position="323"/>
    </location>
</feature>
<protein>
    <recommendedName>
        <fullName evidence="4">Metalloendopeptidase</fullName>
        <ecNumber evidence="4">3.4.24.-</ecNumber>
    </recommendedName>
</protein>
<keyword evidence="4" id="KW-0482">Metalloprotease</keyword>
<comment type="caution">
    <text evidence="3">Lacks conserved residue(s) required for the propagation of feature annotation.</text>
</comment>
<feature type="domain" description="Kringle" evidence="7">
    <location>
        <begin position="252"/>
        <end position="362"/>
    </location>
</feature>
<keyword evidence="4" id="KW-0378">Hydrolase</keyword>
<dbReference type="InterPro" id="IPR038178">
    <property type="entry name" value="Kringle_sf"/>
</dbReference>
<comment type="cofactor">
    <cofactor evidence="4">
        <name>Zn(2+)</name>
        <dbReference type="ChEBI" id="CHEBI:29105"/>
    </cofactor>
    <text evidence="4">Binds 1 zinc ion per subunit.</text>
</comment>
<keyword evidence="4" id="KW-0645">Protease</keyword>
<dbReference type="Gene3D" id="3.40.390.10">
    <property type="entry name" value="Collagenase (Catalytic Domain)"/>
    <property type="match status" value="1"/>
</dbReference>
<dbReference type="InterPro" id="IPR001506">
    <property type="entry name" value="Peptidase_M12A"/>
</dbReference>
<dbReference type="SUPFAM" id="SSF57440">
    <property type="entry name" value="Kringle-like"/>
    <property type="match status" value="1"/>
</dbReference>
<proteinExistence type="predicted"/>
<dbReference type="AlphaFoldDB" id="A0AAV3YKY5"/>
<dbReference type="GO" id="GO:0004222">
    <property type="term" value="F:metalloendopeptidase activity"/>
    <property type="evidence" value="ECO:0007669"/>
    <property type="project" value="UniProtKB-UniRule"/>
</dbReference>
<dbReference type="PANTHER" id="PTHR10127:SF850">
    <property type="entry name" value="METALLOENDOPEPTIDASE"/>
    <property type="match status" value="1"/>
</dbReference>
<feature type="region of interest" description="Disordered" evidence="5">
    <location>
        <begin position="294"/>
        <end position="342"/>
    </location>
</feature>
<evidence type="ECO:0000256" key="5">
    <source>
        <dbReference type="SAM" id="MobiDB-lite"/>
    </source>
</evidence>
<feature type="domain" description="C-type lectin" evidence="6">
    <location>
        <begin position="114"/>
        <end position="222"/>
    </location>
</feature>
<dbReference type="SUPFAM" id="SSF56436">
    <property type="entry name" value="C-type lectin-like"/>
    <property type="match status" value="1"/>
</dbReference>
<dbReference type="GO" id="GO:0046872">
    <property type="term" value="F:metal ion binding"/>
    <property type="evidence" value="ECO:0007669"/>
    <property type="project" value="UniProtKB-KW"/>
</dbReference>
<feature type="compositionally biased region" description="Low complexity" evidence="5">
    <location>
        <begin position="371"/>
        <end position="398"/>
    </location>
</feature>
<dbReference type="Pfam" id="PF00051">
    <property type="entry name" value="Kringle"/>
    <property type="match status" value="1"/>
</dbReference>
<comment type="caution">
    <text evidence="9">The sequence shown here is derived from an EMBL/GenBank/DDBJ whole genome shotgun (WGS) entry which is preliminary data.</text>
</comment>
<dbReference type="EMBL" id="BLXT01001109">
    <property type="protein sequence ID" value="GFN83207.1"/>
    <property type="molecule type" value="Genomic_DNA"/>
</dbReference>
<evidence type="ECO:0000256" key="2">
    <source>
        <dbReference type="ARBA" id="ARBA00023157"/>
    </source>
</evidence>
<dbReference type="Pfam" id="PF01400">
    <property type="entry name" value="Astacin"/>
    <property type="match status" value="1"/>
</dbReference>
<dbReference type="PROSITE" id="PS50070">
    <property type="entry name" value="KRINGLE_2"/>
    <property type="match status" value="1"/>
</dbReference>
<feature type="compositionally biased region" description="Low complexity" evidence="5">
    <location>
        <begin position="418"/>
        <end position="427"/>
    </location>
</feature>
<dbReference type="InterPro" id="IPR016187">
    <property type="entry name" value="CTDL_fold"/>
</dbReference>
<dbReference type="CDD" id="cd00108">
    <property type="entry name" value="KR"/>
    <property type="match status" value="1"/>
</dbReference>
<dbReference type="Proteomes" id="UP000735302">
    <property type="component" value="Unassembled WGS sequence"/>
</dbReference>
<dbReference type="InterPro" id="IPR001304">
    <property type="entry name" value="C-type_lectin-like"/>
</dbReference>
<evidence type="ECO:0000259" key="8">
    <source>
        <dbReference type="PROSITE" id="PS51864"/>
    </source>
</evidence>
<dbReference type="InterPro" id="IPR024079">
    <property type="entry name" value="MetalloPept_cat_dom_sf"/>
</dbReference>
<dbReference type="InterPro" id="IPR016186">
    <property type="entry name" value="C-type_lectin-like/link_sf"/>
</dbReference>
<dbReference type="Gene3D" id="2.40.20.10">
    <property type="entry name" value="Plasminogen Kringle 4"/>
    <property type="match status" value="1"/>
</dbReference>
<dbReference type="PROSITE" id="PS50041">
    <property type="entry name" value="C_TYPE_LECTIN_2"/>
    <property type="match status" value="1"/>
</dbReference>
<dbReference type="SUPFAM" id="SSF55486">
    <property type="entry name" value="Metalloproteases ('zincins'), catalytic domain"/>
    <property type="match status" value="1"/>
</dbReference>
<keyword evidence="4" id="KW-0862">Zinc</keyword>
<keyword evidence="10" id="KW-1185">Reference proteome</keyword>
<dbReference type="Gene3D" id="3.10.100.10">
    <property type="entry name" value="Mannose-Binding Protein A, subunit A"/>
    <property type="match status" value="1"/>
</dbReference>
<dbReference type="PROSITE" id="PS51864">
    <property type="entry name" value="ASTACIN"/>
    <property type="match status" value="1"/>
</dbReference>
<keyword evidence="1 3" id="KW-0420">Kringle</keyword>
<name>A0AAV3YKY5_9GAST</name>
<evidence type="ECO:0000313" key="9">
    <source>
        <dbReference type="EMBL" id="GFN83207.1"/>
    </source>
</evidence>
<dbReference type="PRINTS" id="PR00480">
    <property type="entry name" value="ASTACIN"/>
</dbReference>
<dbReference type="InterPro" id="IPR000001">
    <property type="entry name" value="Kringle"/>
</dbReference>
<feature type="region of interest" description="Disordered" evidence="5">
    <location>
        <begin position="368"/>
        <end position="483"/>
    </location>
</feature>
<evidence type="ECO:0000256" key="3">
    <source>
        <dbReference type="PROSITE-ProRule" id="PRU00121"/>
    </source>
</evidence>
<feature type="compositionally biased region" description="Polar residues" evidence="5">
    <location>
        <begin position="474"/>
        <end position="483"/>
    </location>
</feature>
<evidence type="ECO:0000259" key="7">
    <source>
        <dbReference type="PROSITE" id="PS50070"/>
    </source>
</evidence>
<accession>A0AAV3YKY5</accession>
<keyword evidence="2" id="KW-1015">Disulfide bond</keyword>
<dbReference type="CDD" id="cd00037">
    <property type="entry name" value="CLECT"/>
    <property type="match status" value="1"/>
</dbReference>